<feature type="transmembrane region" description="Helical" evidence="7">
    <location>
        <begin position="24"/>
        <end position="43"/>
    </location>
</feature>
<evidence type="ECO:0000256" key="6">
    <source>
        <dbReference type="SAM" id="MobiDB-lite"/>
    </source>
</evidence>
<dbReference type="Pfam" id="PF12729">
    <property type="entry name" value="4HB_MCP_1"/>
    <property type="match status" value="1"/>
</dbReference>
<dbReference type="SUPFAM" id="SSF58104">
    <property type="entry name" value="Methyl-accepting chemotaxis protein (MCP) signaling domain"/>
    <property type="match status" value="1"/>
</dbReference>
<evidence type="ECO:0000256" key="2">
    <source>
        <dbReference type="ARBA" id="ARBA00022481"/>
    </source>
</evidence>
<evidence type="ECO:0000313" key="10">
    <source>
        <dbReference type="EMBL" id="MQA40946.1"/>
    </source>
</evidence>
<dbReference type="GO" id="GO:0004888">
    <property type="term" value="F:transmembrane signaling receptor activity"/>
    <property type="evidence" value="ECO:0007669"/>
    <property type="project" value="InterPro"/>
</dbReference>
<dbReference type="GO" id="GO:0006935">
    <property type="term" value="P:chemotaxis"/>
    <property type="evidence" value="ECO:0007669"/>
    <property type="project" value="InterPro"/>
</dbReference>
<dbReference type="PRINTS" id="PR00260">
    <property type="entry name" value="CHEMTRNSDUCR"/>
</dbReference>
<accession>A0A6A7N7C5</accession>
<evidence type="ECO:0000256" key="1">
    <source>
        <dbReference type="ARBA" id="ARBA00004370"/>
    </source>
</evidence>
<name>A0A6A7N7C5_9BURK</name>
<feature type="compositionally biased region" description="Low complexity" evidence="6">
    <location>
        <begin position="556"/>
        <end position="571"/>
    </location>
</feature>
<dbReference type="SMART" id="SM00283">
    <property type="entry name" value="MA"/>
    <property type="match status" value="1"/>
</dbReference>
<dbReference type="InterPro" id="IPR003660">
    <property type="entry name" value="HAMP_dom"/>
</dbReference>
<feature type="transmembrane region" description="Helical" evidence="7">
    <location>
        <begin position="202"/>
        <end position="226"/>
    </location>
</feature>
<dbReference type="PROSITE" id="PS50885">
    <property type="entry name" value="HAMP"/>
    <property type="match status" value="1"/>
</dbReference>
<dbReference type="InterPro" id="IPR024478">
    <property type="entry name" value="HlyB_4HB_MCP"/>
</dbReference>
<evidence type="ECO:0000259" key="8">
    <source>
        <dbReference type="PROSITE" id="PS50111"/>
    </source>
</evidence>
<gene>
    <name evidence="10" type="ORF">GEV02_22665</name>
</gene>
<evidence type="ECO:0000256" key="3">
    <source>
        <dbReference type="ARBA" id="ARBA00029447"/>
    </source>
</evidence>
<dbReference type="CDD" id="cd11386">
    <property type="entry name" value="MCP_signal"/>
    <property type="match status" value="1"/>
</dbReference>
<feature type="coiled-coil region" evidence="5">
    <location>
        <begin position="503"/>
        <end position="530"/>
    </location>
</feature>
<protein>
    <submittedName>
        <fullName evidence="10">HAMP domain-containing protein</fullName>
    </submittedName>
</protein>
<evidence type="ECO:0000259" key="9">
    <source>
        <dbReference type="PROSITE" id="PS50885"/>
    </source>
</evidence>
<keyword evidence="7" id="KW-0472">Membrane</keyword>
<reference evidence="10 11" key="1">
    <citation type="submission" date="2019-10" db="EMBL/GenBank/DDBJ databases">
        <title>Two novel species isolated from a subtropical stream in China.</title>
        <authorList>
            <person name="Lu H."/>
        </authorList>
    </citation>
    <scope>NUCLEOTIDE SEQUENCE [LARGE SCALE GENOMIC DNA]</scope>
    <source>
        <strain evidence="10 11">FT29W</strain>
    </source>
</reference>
<dbReference type="Proteomes" id="UP000440498">
    <property type="component" value="Unassembled WGS sequence"/>
</dbReference>
<dbReference type="PANTHER" id="PTHR43531:SF14">
    <property type="entry name" value="METHYL-ACCEPTING CHEMOTAXIS PROTEIN I-RELATED"/>
    <property type="match status" value="1"/>
</dbReference>
<keyword evidence="2" id="KW-0488">Methylation</keyword>
<dbReference type="Gene3D" id="1.10.287.950">
    <property type="entry name" value="Methyl-accepting chemotaxis protein"/>
    <property type="match status" value="1"/>
</dbReference>
<feature type="domain" description="HAMP" evidence="9">
    <location>
        <begin position="233"/>
        <end position="280"/>
    </location>
</feature>
<dbReference type="CDD" id="cd06225">
    <property type="entry name" value="HAMP"/>
    <property type="match status" value="1"/>
</dbReference>
<comment type="caution">
    <text evidence="10">The sequence shown here is derived from an EMBL/GenBank/DDBJ whole genome shotgun (WGS) entry which is preliminary data.</text>
</comment>
<dbReference type="GO" id="GO:0005886">
    <property type="term" value="C:plasma membrane"/>
    <property type="evidence" value="ECO:0007669"/>
    <property type="project" value="TreeGrafter"/>
</dbReference>
<sequence>MVAETTGSSTTTMEKVTMTITKRLILTLSLALLALIFVGITGLTQLSRAQQRLDVVQNRLIPSIAGLNMAKGYLADSRLAGYRLSVFSNLADKTALDKAYNDAHAKFDEVIATYEKEHIFDDTDRKMLEADKANMAAYRQALVPFLAGAHAGDMDAVRATLLAGTPLALSAGAVKKGFDDHIAYNNKLISDVREESDAAYKFAFRLMVSVVVLGLLVTGALAWQLYVIIKGSLASIRGTLEDVSQSLDLTHQIKIERMDEIGHTAVAFNKLLEQIAGVIDTVRASTLAVGTASQEIAGGTGDLSQRTSSQAAALEQTAASMEQLTSTVGQNADNARQANQLARSASDVAAQGGTVVEQVVVTMGSINESSRKIVDIISVIDGIAFQTNILALNAAVEAARAGEQGRGFAVVATEVRNLAQRSAAAAKEIKALIDDSVEKVGSGTKLVEQAGTTMQEVVASIKQVTDIVGEISAATQEQNDGIAQVHQAVTQMDETTQQNSALVEQTAAAAQTLRDQADKLEQVVSAFKINASHVAHKAPVRPAARAVVAVAAVPKTPRPKVAAKAAPAAAPKKLKTSAGDSSGEWEEF</sequence>
<comment type="subcellular location">
    <subcellularLocation>
        <location evidence="1">Membrane</location>
    </subcellularLocation>
</comment>
<dbReference type="PROSITE" id="PS50111">
    <property type="entry name" value="CHEMOTAXIS_TRANSDUC_2"/>
    <property type="match status" value="1"/>
</dbReference>
<organism evidence="10 11">
    <name type="scientific">Rugamonas aquatica</name>
    <dbReference type="NCBI Taxonomy" id="2743357"/>
    <lineage>
        <taxon>Bacteria</taxon>
        <taxon>Pseudomonadati</taxon>
        <taxon>Pseudomonadota</taxon>
        <taxon>Betaproteobacteria</taxon>
        <taxon>Burkholderiales</taxon>
        <taxon>Oxalobacteraceae</taxon>
        <taxon>Telluria group</taxon>
        <taxon>Rugamonas</taxon>
    </lineage>
</organism>
<evidence type="ECO:0000256" key="5">
    <source>
        <dbReference type="SAM" id="Coils"/>
    </source>
</evidence>
<proteinExistence type="inferred from homology"/>
<feature type="region of interest" description="Disordered" evidence="6">
    <location>
        <begin position="556"/>
        <end position="588"/>
    </location>
</feature>
<evidence type="ECO:0000313" key="11">
    <source>
        <dbReference type="Proteomes" id="UP000440498"/>
    </source>
</evidence>
<keyword evidence="7" id="KW-0812">Transmembrane</keyword>
<dbReference type="PANTHER" id="PTHR43531">
    <property type="entry name" value="PROTEIN ICFG"/>
    <property type="match status" value="1"/>
</dbReference>
<dbReference type="Pfam" id="PF00015">
    <property type="entry name" value="MCPsignal"/>
    <property type="match status" value="1"/>
</dbReference>
<dbReference type="AlphaFoldDB" id="A0A6A7N7C5"/>
<keyword evidence="5" id="KW-0175">Coiled coil</keyword>
<evidence type="ECO:0000256" key="4">
    <source>
        <dbReference type="PROSITE-ProRule" id="PRU00284"/>
    </source>
</evidence>
<dbReference type="InterPro" id="IPR051310">
    <property type="entry name" value="MCP_chemotaxis"/>
</dbReference>
<keyword evidence="11" id="KW-1185">Reference proteome</keyword>
<dbReference type="InterPro" id="IPR004089">
    <property type="entry name" value="MCPsignal_dom"/>
</dbReference>
<dbReference type="EMBL" id="WHUG01000010">
    <property type="protein sequence ID" value="MQA40946.1"/>
    <property type="molecule type" value="Genomic_DNA"/>
</dbReference>
<comment type="similarity">
    <text evidence="3">Belongs to the methyl-accepting chemotaxis (MCP) protein family.</text>
</comment>
<feature type="domain" description="Methyl-accepting transducer" evidence="8">
    <location>
        <begin position="285"/>
        <end position="514"/>
    </location>
</feature>
<dbReference type="FunFam" id="1.10.287.950:FF:000001">
    <property type="entry name" value="Methyl-accepting chemotaxis sensory transducer"/>
    <property type="match status" value="1"/>
</dbReference>
<dbReference type="GO" id="GO:0007165">
    <property type="term" value="P:signal transduction"/>
    <property type="evidence" value="ECO:0007669"/>
    <property type="project" value="UniProtKB-KW"/>
</dbReference>
<keyword evidence="4" id="KW-0807">Transducer</keyword>
<keyword evidence="7" id="KW-1133">Transmembrane helix</keyword>
<evidence type="ECO:0000256" key="7">
    <source>
        <dbReference type="SAM" id="Phobius"/>
    </source>
</evidence>
<dbReference type="InterPro" id="IPR004090">
    <property type="entry name" value="Chemotax_Me-accpt_rcpt"/>
</dbReference>